<evidence type="ECO:0000259" key="1">
    <source>
        <dbReference type="Pfam" id="PF00582"/>
    </source>
</evidence>
<dbReference type="OrthoDB" id="5242641at2"/>
<evidence type="ECO:0000313" key="2">
    <source>
        <dbReference type="EMBL" id="TFD63103.1"/>
    </source>
</evidence>
<protein>
    <submittedName>
        <fullName evidence="2">Universal stress protein</fullName>
    </submittedName>
</protein>
<organism evidence="2 3">
    <name type="scientific">Cryobacterium ruanii</name>
    <dbReference type="NCBI Taxonomy" id="1259197"/>
    <lineage>
        <taxon>Bacteria</taxon>
        <taxon>Bacillati</taxon>
        <taxon>Actinomycetota</taxon>
        <taxon>Actinomycetes</taxon>
        <taxon>Micrococcales</taxon>
        <taxon>Microbacteriaceae</taxon>
        <taxon>Cryobacterium</taxon>
    </lineage>
</organism>
<proteinExistence type="predicted"/>
<dbReference type="InterPro" id="IPR014729">
    <property type="entry name" value="Rossmann-like_a/b/a_fold"/>
</dbReference>
<dbReference type="AlphaFoldDB" id="A0A4R9AK60"/>
<dbReference type="SUPFAM" id="SSF52402">
    <property type="entry name" value="Adenine nucleotide alpha hydrolases-like"/>
    <property type="match status" value="1"/>
</dbReference>
<sequence length="79" mass="7993">MEEARALVPAGISVHTHLEHADSFTHGLLAAAARLQANLIVIGAATHGLLGRFAIGSVAGGLLHSSPVTLFVTSDGVSI</sequence>
<gene>
    <name evidence="2" type="ORF">E3T47_15710</name>
</gene>
<dbReference type="Gene3D" id="3.40.50.620">
    <property type="entry name" value="HUPs"/>
    <property type="match status" value="1"/>
</dbReference>
<dbReference type="EMBL" id="SOHK01000024">
    <property type="protein sequence ID" value="TFD63103.1"/>
    <property type="molecule type" value="Genomic_DNA"/>
</dbReference>
<evidence type="ECO:0000313" key="3">
    <source>
        <dbReference type="Proteomes" id="UP000298154"/>
    </source>
</evidence>
<comment type="caution">
    <text evidence="2">The sequence shown here is derived from an EMBL/GenBank/DDBJ whole genome shotgun (WGS) entry which is preliminary data.</text>
</comment>
<accession>A0A4R9AK60</accession>
<name>A0A4R9AK60_9MICO</name>
<dbReference type="Proteomes" id="UP000298154">
    <property type="component" value="Unassembled WGS sequence"/>
</dbReference>
<reference evidence="2 3" key="1">
    <citation type="submission" date="2019-03" db="EMBL/GenBank/DDBJ databases">
        <title>Genomics of glacier-inhabiting Cryobacterium strains.</title>
        <authorList>
            <person name="Liu Q."/>
            <person name="Xin Y.-H."/>
        </authorList>
    </citation>
    <scope>NUCLEOTIDE SEQUENCE [LARGE SCALE GENOMIC DNA]</scope>
    <source>
        <strain evidence="2 3">Sr36</strain>
    </source>
</reference>
<keyword evidence="3" id="KW-1185">Reference proteome</keyword>
<dbReference type="Pfam" id="PF00582">
    <property type="entry name" value="Usp"/>
    <property type="match status" value="1"/>
</dbReference>
<dbReference type="InterPro" id="IPR006016">
    <property type="entry name" value="UspA"/>
</dbReference>
<feature type="domain" description="UspA" evidence="1">
    <location>
        <begin position="5"/>
        <end position="72"/>
    </location>
</feature>